<evidence type="ECO:0008006" key="3">
    <source>
        <dbReference type="Google" id="ProtNLM"/>
    </source>
</evidence>
<evidence type="ECO:0000313" key="2">
    <source>
        <dbReference type="Proteomes" id="UP000248148"/>
    </source>
</evidence>
<sequence length="126" mass="13940">MWHFVRTLEMVVSANVRHTLSSQEMTRCVDPTEAMKATFSTGSIGSCTSTKPEKADNRYTFANRCDYMGPAKTTITVVSDAAYSEQNEFRAGDYSRIDLVVAKRIGDCAAEPSKAARPMRTTSNEL</sequence>
<evidence type="ECO:0000313" key="1">
    <source>
        <dbReference type="EMBL" id="PYF00009.1"/>
    </source>
</evidence>
<proteinExistence type="predicted"/>
<reference evidence="1 2" key="1">
    <citation type="submission" date="2018-06" db="EMBL/GenBank/DDBJ databases">
        <title>Genomic Encyclopedia of Archaeal and Bacterial Type Strains, Phase II (KMG-II): from individual species to whole genera.</title>
        <authorList>
            <person name="Goeker M."/>
        </authorList>
    </citation>
    <scope>NUCLEOTIDE SEQUENCE [LARGE SCALE GENOMIC DNA]</scope>
    <source>
        <strain evidence="1 2">JCM 11668</strain>
    </source>
</reference>
<accession>A0A318TGN8</accession>
<dbReference type="EMBL" id="QJTI01000031">
    <property type="protein sequence ID" value="PYF00009.1"/>
    <property type="molecule type" value="Genomic_DNA"/>
</dbReference>
<dbReference type="Proteomes" id="UP000248148">
    <property type="component" value="Unassembled WGS sequence"/>
</dbReference>
<dbReference type="AlphaFoldDB" id="A0A318TGN8"/>
<dbReference type="InterPro" id="IPR022061">
    <property type="entry name" value="DUF3617"/>
</dbReference>
<gene>
    <name evidence="1" type="ORF">BJ122_1315</name>
</gene>
<keyword evidence="2" id="KW-1185">Reference proteome</keyword>
<comment type="caution">
    <text evidence="1">The sequence shown here is derived from an EMBL/GenBank/DDBJ whole genome shotgun (WGS) entry which is preliminary data.</text>
</comment>
<name>A0A318TGN8_9BRAD</name>
<protein>
    <recommendedName>
        <fullName evidence="3">DUF3617 family protein</fullName>
    </recommendedName>
</protein>
<dbReference type="Pfam" id="PF12276">
    <property type="entry name" value="DUF3617"/>
    <property type="match status" value="1"/>
</dbReference>
<organism evidence="1 2">
    <name type="scientific">Rhodopseudomonas faecalis</name>
    <dbReference type="NCBI Taxonomy" id="99655"/>
    <lineage>
        <taxon>Bacteria</taxon>
        <taxon>Pseudomonadati</taxon>
        <taxon>Pseudomonadota</taxon>
        <taxon>Alphaproteobacteria</taxon>
        <taxon>Hyphomicrobiales</taxon>
        <taxon>Nitrobacteraceae</taxon>
        <taxon>Rhodopseudomonas</taxon>
    </lineage>
</organism>